<dbReference type="Proteomes" id="UP000050525">
    <property type="component" value="Unassembled WGS sequence"/>
</dbReference>
<dbReference type="EMBL" id="AKHW03006526">
    <property type="protein sequence ID" value="KYO19840.1"/>
    <property type="molecule type" value="Genomic_DNA"/>
</dbReference>
<comment type="similarity">
    <text evidence="11">Belongs to the G-protein coupled receptor 1 family.</text>
</comment>
<evidence type="ECO:0000313" key="15">
    <source>
        <dbReference type="Proteomes" id="UP000050525"/>
    </source>
</evidence>
<keyword evidence="9 11" id="KW-0675">Receptor</keyword>
<evidence type="ECO:0000256" key="11">
    <source>
        <dbReference type="RuleBase" id="RU000688"/>
    </source>
</evidence>
<dbReference type="InterPro" id="IPR000725">
    <property type="entry name" value="Olfact_rcpt"/>
</dbReference>
<keyword evidence="6 12" id="KW-1133">Transmembrane helix</keyword>
<dbReference type="eggNOG" id="ENOG502SI2C">
    <property type="taxonomic scope" value="Eukaryota"/>
</dbReference>
<keyword evidence="8 12" id="KW-0472">Membrane</keyword>
<keyword evidence="10 11" id="KW-0807">Transducer</keyword>
<evidence type="ECO:0000313" key="14">
    <source>
        <dbReference type="EMBL" id="KYO19840.1"/>
    </source>
</evidence>
<feature type="transmembrane region" description="Helical" evidence="12">
    <location>
        <begin position="375"/>
        <end position="402"/>
    </location>
</feature>
<feature type="transmembrane region" description="Helical" evidence="12">
    <location>
        <begin position="423"/>
        <end position="442"/>
    </location>
</feature>
<dbReference type="AlphaFoldDB" id="A0A151M5Z0"/>
<reference evidence="14 15" key="1">
    <citation type="journal article" date="2012" name="Genome Biol.">
        <title>Sequencing three crocodilian genomes to illuminate the evolution of archosaurs and amniotes.</title>
        <authorList>
            <person name="St John J.A."/>
            <person name="Braun E.L."/>
            <person name="Isberg S.R."/>
            <person name="Miles L.G."/>
            <person name="Chong A.Y."/>
            <person name="Gongora J."/>
            <person name="Dalzell P."/>
            <person name="Moran C."/>
            <person name="Bed'hom B."/>
            <person name="Abzhanov A."/>
            <person name="Burgess S.C."/>
            <person name="Cooksey A.M."/>
            <person name="Castoe T.A."/>
            <person name="Crawford N.G."/>
            <person name="Densmore L.D."/>
            <person name="Drew J.C."/>
            <person name="Edwards S.V."/>
            <person name="Faircloth B.C."/>
            <person name="Fujita M.K."/>
            <person name="Greenwold M.J."/>
            <person name="Hoffmann F.G."/>
            <person name="Howard J.M."/>
            <person name="Iguchi T."/>
            <person name="Janes D.E."/>
            <person name="Khan S.Y."/>
            <person name="Kohno S."/>
            <person name="de Koning A.J."/>
            <person name="Lance S.L."/>
            <person name="McCarthy F.M."/>
            <person name="McCormack J.E."/>
            <person name="Merchant M.E."/>
            <person name="Peterson D.G."/>
            <person name="Pollock D.D."/>
            <person name="Pourmand N."/>
            <person name="Raney B.J."/>
            <person name="Roessler K.A."/>
            <person name="Sanford J.R."/>
            <person name="Sawyer R.H."/>
            <person name="Schmidt C.J."/>
            <person name="Triplett E.W."/>
            <person name="Tuberville T.D."/>
            <person name="Venegas-Anaya M."/>
            <person name="Howard J.T."/>
            <person name="Jarvis E.D."/>
            <person name="Guillette L.J.Jr."/>
            <person name="Glenn T.C."/>
            <person name="Green R.E."/>
            <person name="Ray D.A."/>
        </authorList>
    </citation>
    <scope>NUCLEOTIDE SEQUENCE [LARGE SCALE GENOMIC DNA]</scope>
    <source>
        <strain evidence="14">KSC_2009_1</strain>
    </source>
</reference>
<evidence type="ECO:0000256" key="8">
    <source>
        <dbReference type="ARBA" id="ARBA00023136"/>
    </source>
</evidence>
<dbReference type="GO" id="GO:0004930">
    <property type="term" value="F:G protein-coupled receptor activity"/>
    <property type="evidence" value="ECO:0007669"/>
    <property type="project" value="UniProtKB-KW"/>
</dbReference>
<dbReference type="SUPFAM" id="SSF81321">
    <property type="entry name" value="Family A G protein-coupled receptor-like"/>
    <property type="match status" value="2"/>
</dbReference>
<comment type="caution">
    <text evidence="14">The sequence shown here is derived from an EMBL/GenBank/DDBJ whole genome shotgun (WGS) entry which is preliminary data.</text>
</comment>
<dbReference type="CDD" id="cd15947">
    <property type="entry name" value="7tmA_OR2B-like"/>
    <property type="match status" value="1"/>
</dbReference>
<evidence type="ECO:0000256" key="3">
    <source>
        <dbReference type="ARBA" id="ARBA00022606"/>
    </source>
</evidence>
<keyword evidence="4 11" id="KW-0812">Transmembrane</keyword>
<evidence type="ECO:0000256" key="2">
    <source>
        <dbReference type="ARBA" id="ARBA00022475"/>
    </source>
</evidence>
<feature type="transmembrane region" description="Helical" evidence="12">
    <location>
        <begin position="102"/>
        <end position="130"/>
    </location>
</feature>
<evidence type="ECO:0000256" key="9">
    <source>
        <dbReference type="ARBA" id="ARBA00023170"/>
    </source>
</evidence>
<keyword evidence="5" id="KW-0552">Olfaction</keyword>
<dbReference type="PROSITE" id="PS50262">
    <property type="entry name" value="G_PROTEIN_RECEP_F1_2"/>
    <property type="match status" value="2"/>
</dbReference>
<gene>
    <name evidence="14" type="ORF">Y1Q_0006808</name>
</gene>
<dbReference type="PRINTS" id="PR00245">
    <property type="entry name" value="OLFACTORYR"/>
</dbReference>
<feature type="transmembrane region" description="Helical" evidence="12">
    <location>
        <begin position="309"/>
        <end position="332"/>
    </location>
</feature>
<dbReference type="PANTHER" id="PTHR26453">
    <property type="entry name" value="OLFACTORY RECEPTOR"/>
    <property type="match status" value="1"/>
</dbReference>
<comment type="subcellular location">
    <subcellularLocation>
        <location evidence="1">Cell membrane</location>
        <topology evidence="1">Multi-pass membrane protein</topology>
    </subcellularLocation>
</comment>
<dbReference type="Gene3D" id="1.20.1070.10">
    <property type="entry name" value="Rhodopsin 7-helix transmembrane proteins"/>
    <property type="match status" value="2"/>
</dbReference>
<dbReference type="GO" id="GO:0004984">
    <property type="term" value="F:olfactory receptor activity"/>
    <property type="evidence" value="ECO:0007669"/>
    <property type="project" value="InterPro"/>
</dbReference>
<feature type="transmembrane region" description="Helical" evidence="12">
    <location>
        <begin position="35"/>
        <end position="58"/>
    </location>
</feature>
<evidence type="ECO:0000256" key="6">
    <source>
        <dbReference type="ARBA" id="ARBA00022989"/>
    </source>
</evidence>
<evidence type="ECO:0000256" key="1">
    <source>
        <dbReference type="ARBA" id="ARBA00004651"/>
    </source>
</evidence>
<keyword evidence="15" id="KW-1185">Reference proteome</keyword>
<feature type="transmembrane region" description="Helical" evidence="12">
    <location>
        <begin position="70"/>
        <end position="96"/>
    </location>
</feature>
<evidence type="ECO:0000256" key="5">
    <source>
        <dbReference type="ARBA" id="ARBA00022725"/>
    </source>
</evidence>
<dbReference type="Pfam" id="PF13853">
    <property type="entry name" value="7tm_4"/>
    <property type="match status" value="2"/>
</dbReference>
<organism evidence="14 15">
    <name type="scientific">Alligator mississippiensis</name>
    <name type="common">American alligator</name>
    <dbReference type="NCBI Taxonomy" id="8496"/>
    <lineage>
        <taxon>Eukaryota</taxon>
        <taxon>Metazoa</taxon>
        <taxon>Chordata</taxon>
        <taxon>Craniata</taxon>
        <taxon>Vertebrata</taxon>
        <taxon>Euteleostomi</taxon>
        <taxon>Archelosauria</taxon>
        <taxon>Archosauria</taxon>
        <taxon>Crocodylia</taxon>
        <taxon>Alligatoridae</taxon>
        <taxon>Alligatorinae</taxon>
        <taxon>Alligator</taxon>
    </lineage>
</organism>
<feature type="transmembrane region" description="Helical" evidence="12">
    <location>
        <begin position="210"/>
        <end position="236"/>
    </location>
</feature>
<accession>A0A151M5Z0</accession>
<dbReference type="PRINTS" id="PR00237">
    <property type="entry name" value="GPCRRHODOPSN"/>
</dbReference>
<protein>
    <submittedName>
        <fullName evidence="14">Olfactory receptor 2G3-like</fullName>
    </submittedName>
</protein>
<keyword evidence="7 11" id="KW-0297">G-protein coupled receptor</keyword>
<keyword evidence="3" id="KW-0716">Sensory transduction</keyword>
<dbReference type="InterPro" id="IPR017452">
    <property type="entry name" value="GPCR_Rhodpsn_7TM"/>
</dbReference>
<feature type="transmembrane region" description="Helical" evidence="12">
    <location>
        <begin position="150"/>
        <end position="168"/>
    </location>
</feature>
<name>A0A151M5Z0_ALLMI</name>
<sequence>MAEVTYGKAAWDEGNQSAVDEFILLGVSDQPQLELLLFLLILICYIVALLGNVTIIVVSRLDPRLHTPMYFFLSNLSFLDLCYTTSLSPLLLVTLLSTRKSISWAGCMVQLFIALALGSTECMLLAVMAYDRYAAVCHPLRYMTIMSRPLCLLMAACSWFSGMVNSLAQTVMTMQLPLCGQNHIDHFFCEQPALFKLACVDTSFIETEVFSVSVFVLVVPVSLILVSYSYISAAVLRIRSAEGRRKAFSTCTSHLAVVFLFYGTGIYVYLQPQSRSEVTDGKAAQDVGNQSVVEEFILLGVSDQPRLELLLFVLILICYIVALLGNVTIIVLSRLDPRLHTPMYFFLSNLSFLDICYTTSVGPQVLVNLHSTHKSISWAGCMVQLFISLALGSTECMLLAVMAYDRYAAVCHPLRYMTIMSRLLCLLMAACSWLSGMVNSLAQTVMTMQLPLCGQNHIDHFFCEEPALFKLACVDTSFMETEVFSVSVFVLVVPVSLILVSYGYIGAAVLRIRSAEGRHKAFNTCASHLAVVSLFYGTGIYVYLQPQSRGQGKIISLFYTLVTPMLNPLIYTLRNKEVHRALWKVLGRNPTSKAWG</sequence>
<evidence type="ECO:0000256" key="10">
    <source>
        <dbReference type="ARBA" id="ARBA00023224"/>
    </source>
</evidence>
<dbReference type="PROSITE" id="PS00237">
    <property type="entry name" value="G_PROTEIN_RECEP_F1_1"/>
    <property type="match status" value="2"/>
</dbReference>
<feature type="transmembrane region" description="Helical" evidence="12">
    <location>
        <begin position="484"/>
        <end position="510"/>
    </location>
</feature>
<feature type="transmembrane region" description="Helical" evidence="12">
    <location>
        <begin position="522"/>
        <end position="542"/>
    </location>
</feature>
<feature type="domain" description="G-protein coupled receptors family 1 profile" evidence="13">
    <location>
        <begin position="51"/>
        <end position="262"/>
    </location>
</feature>
<keyword evidence="2" id="KW-1003">Cell membrane</keyword>
<evidence type="ECO:0000256" key="7">
    <source>
        <dbReference type="ARBA" id="ARBA00023040"/>
    </source>
</evidence>
<evidence type="ECO:0000256" key="4">
    <source>
        <dbReference type="ARBA" id="ARBA00022692"/>
    </source>
</evidence>
<feature type="domain" description="G-protein coupled receptors family 1 profile" evidence="13">
    <location>
        <begin position="325"/>
        <end position="571"/>
    </location>
</feature>
<dbReference type="FunFam" id="1.20.1070.10:FF:000005">
    <property type="entry name" value="Olfactory receptor"/>
    <property type="match status" value="2"/>
</dbReference>
<feature type="transmembrane region" description="Helical" evidence="12">
    <location>
        <begin position="554"/>
        <end position="573"/>
    </location>
</feature>
<proteinExistence type="inferred from homology"/>
<feature type="transmembrane region" description="Helical" evidence="12">
    <location>
        <begin position="248"/>
        <end position="270"/>
    </location>
</feature>
<evidence type="ECO:0000259" key="13">
    <source>
        <dbReference type="PROSITE" id="PS50262"/>
    </source>
</evidence>
<dbReference type="GO" id="GO:0005886">
    <property type="term" value="C:plasma membrane"/>
    <property type="evidence" value="ECO:0007669"/>
    <property type="project" value="UniProtKB-SubCell"/>
</dbReference>
<dbReference type="InterPro" id="IPR000276">
    <property type="entry name" value="GPCR_Rhodpsn"/>
</dbReference>
<feature type="transmembrane region" description="Helical" evidence="12">
    <location>
        <begin position="344"/>
        <end position="363"/>
    </location>
</feature>
<evidence type="ECO:0000256" key="12">
    <source>
        <dbReference type="SAM" id="Phobius"/>
    </source>
</evidence>